<keyword evidence="4" id="KW-0812">Transmembrane</keyword>
<dbReference type="SMART" id="SM00534">
    <property type="entry name" value="MUTSac"/>
    <property type="match status" value="1"/>
</dbReference>
<dbReference type="Pfam" id="PF00488">
    <property type="entry name" value="MutS_V"/>
    <property type="match status" value="1"/>
</dbReference>
<dbReference type="SUPFAM" id="SSF52540">
    <property type="entry name" value="P-loop containing nucleoside triphosphate hydrolases"/>
    <property type="match status" value="1"/>
</dbReference>
<organism evidence="6 7">
    <name type="scientific">Clostridium sartagoforme</name>
    <dbReference type="NCBI Taxonomy" id="84031"/>
    <lineage>
        <taxon>Bacteria</taxon>
        <taxon>Bacillati</taxon>
        <taxon>Bacillota</taxon>
        <taxon>Clostridia</taxon>
        <taxon>Eubacteriales</taxon>
        <taxon>Clostridiaceae</taxon>
        <taxon>Clostridium</taxon>
    </lineage>
</organism>
<dbReference type="GO" id="GO:0005524">
    <property type="term" value="F:ATP binding"/>
    <property type="evidence" value="ECO:0007669"/>
    <property type="project" value="UniProtKB-KW"/>
</dbReference>
<dbReference type="SUPFAM" id="SSF48334">
    <property type="entry name" value="DNA repair protein MutS, domain III"/>
    <property type="match status" value="1"/>
</dbReference>
<evidence type="ECO:0000256" key="3">
    <source>
        <dbReference type="ARBA" id="ARBA00023125"/>
    </source>
</evidence>
<dbReference type="EMBL" id="SRYR01000011">
    <property type="protein sequence ID" value="TGY40775.1"/>
    <property type="molecule type" value="Genomic_DNA"/>
</dbReference>
<feature type="transmembrane region" description="Helical" evidence="4">
    <location>
        <begin position="7"/>
        <end position="25"/>
    </location>
</feature>
<dbReference type="Gene3D" id="3.40.50.300">
    <property type="entry name" value="P-loop containing nucleotide triphosphate hydrolases"/>
    <property type="match status" value="1"/>
</dbReference>
<feature type="transmembrane region" description="Helical" evidence="4">
    <location>
        <begin position="37"/>
        <end position="56"/>
    </location>
</feature>
<keyword evidence="7" id="KW-1185">Reference proteome</keyword>
<evidence type="ECO:0000313" key="7">
    <source>
        <dbReference type="Proteomes" id="UP000306888"/>
    </source>
</evidence>
<dbReference type="InterPro" id="IPR027417">
    <property type="entry name" value="P-loop_NTPase"/>
</dbReference>
<keyword evidence="4" id="KW-0472">Membrane</keyword>
<dbReference type="PANTHER" id="PTHR11361:SF152">
    <property type="entry name" value="DNA MISMATCH REPAIR PROTEIN"/>
    <property type="match status" value="1"/>
</dbReference>
<proteinExistence type="predicted"/>
<evidence type="ECO:0000256" key="1">
    <source>
        <dbReference type="ARBA" id="ARBA00022741"/>
    </source>
</evidence>
<dbReference type="GO" id="GO:0006298">
    <property type="term" value="P:mismatch repair"/>
    <property type="evidence" value="ECO:0007669"/>
    <property type="project" value="InterPro"/>
</dbReference>
<sequence length="585" mass="66714">MKKNLSFYKVSTLISAILAILIIYITFKIGPTLGGRAYQIGIALFVLIVIIASKLFDKSKRLQEIDYLLHSWPEAYDNKFDFEKIHKFYYEFGPDVLKEKNFHNIDDQTADDLNLDEILKKISICSSTPGEQMLYYLLRTPKTSKDELEKRNDIINLINEDPSLRGHIQQILSNLGRQRKGEVFNLINTDATPNKGKFLLYNLLAISSVIAVVYFILFGANKIPTFLGIFAIYMFISMRSAAEIEYELSSLQYLGNFIRAAKELSKIDNPILKNYVSLINEKVAPLSKIDSKTKFIYSQSELDIFIETINALFLTRIRSYYSVINIIKENRQNLIELYSLVGTLEAYVSVASFRDRLPYYCLPDFIDNNDKTLSVENINHPLLEDGVPNSISILNQGIILTGSNMSGKSTFMRTIAINILLSQTIYTCYSNKYKASFFRVMSSLSLSDNILSGASYYLEECKSVLRILNSLEEDVPAFCIIDEIFKGTNPIERIAASKEILKYIMDRNALSIVATHDLELAESCNEKYLKYYFCEDIDEEEGLVFDYMLKEGICNTGNALKLLSFLGYPEDILSNSIRSIANKKL</sequence>
<keyword evidence="3" id="KW-0238">DNA-binding</keyword>
<dbReference type="Proteomes" id="UP000306888">
    <property type="component" value="Unassembled WGS sequence"/>
</dbReference>
<feature type="transmembrane region" description="Helical" evidence="4">
    <location>
        <begin position="198"/>
        <end position="217"/>
    </location>
</feature>
<dbReference type="RefSeq" id="WP_136007945.1">
    <property type="nucleotide sequence ID" value="NZ_SRYR01000011.1"/>
</dbReference>
<dbReference type="InterPro" id="IPR045076">
    <property type="entry name" value="MutS"/>
</dbReference>
<dbReference type="AlphaFoldDB" id="A0A4S2DGA5"/>
<accession>A0A4S2DGA5</accession>
<evidence type="ECO:0000256" key="2">
    <source>
        <dbReference type="ARBA" id="ARBA00022840"/>
    </source>
</evidence>
<dbReference type="Gene3D" id="1.10.1420.10">
    <property type="match status" value="1"/>
</dbReference>
<dbReference type="OrthoDB" id="9802448at2"/>
<protein>
    <submittedName>
        <fullName evidence="6">DNA mismatch repair protein MutS</fullName>
    </submittedName>
</protein>
<evidence type="ECO:0000256" key="4">
    <source>
        <dbReference type="SAM" id="Phobius"/>
    </source>
</evidence>
<gene>
    <name evidence="6" type="ORF">E5347_14465</name>
</gene>
<reference evidence="6 7" key="1">
    <citation type="submission" date="2019-04" db="EMBL/GenBank/DDBJ databases">
        <title>Microbes associate with the intestines of laboratory mice.</title>
        <authorList>
            <person name="Navarre W."/>
            <person name="Wong E."/>
            <person name="Huang K."/>
            <person name="Tropini C."/>
            <person name="Ng K."/>
            <person name="Yu B."/>
        </authorList>
    </citation>
    <scope>NUCLEOTIDE SEQUENCE [LARGE SCALE GENOMIC DNA]</scope>
    <source>
        <strain evidence="6 7">NM50_B9-20</strain>
    </source>
</reference>
<evidence type="ECO:0000313" key="6">
    <source>
        <dbReference type="EMBL" id="TGY40775.1"/>
    </source>
</evidence>
<dbReference type="GO" id="GO:0030983">
    <property type="term" value="F:mismatched DNA binding"/>
    <property type="evidence" value="ECO:0007669"/>
    <property type="project" value="InterPro"/>
</dbReference>
<feature type="domain" description="DNA mismatch repair proteins mutS family" evidence="5">
    <location>
        <begin position="395"/>
        <end position="581"/>
    </location>
</feature>
<dbReference type="InterPro" id="IPR000432">
    <property type="entry name" value="DNA_mismatch_repair_MutS_C"/>
</dbReference>
<dbReference type="InterPro" id="IPR036187">
    <property type="entry name" value="DNA_mismatch_repair_MutS_sf"/>
</dbReference>
<keyword evidence="2" id="KW-0067">ATP-binding</keyword>
<dbReference type="GO" id="GO:0005829">
    <property type="term" value="C:cytosol"/>
    <property type="evidence" value="ECO:0007669"/>
    <property type="project" value="TreeGrafter"/>
</dbReference>
<dbReference type="GO" id="GO:0140664">
    <property type="term" value="F:ATP-dependent DNA damage sensor activity"/>
    <property type="evidence" value="ECO:0007669"/>
    <property type="project" value="InterPro"/>
</dbReference>
<name>A0A4S2DGA5_9CLOT</name>
<keyword evidence="4" id="KW-1133">Transmembrane helix</keyword>
<keyword evidence="1" id="KW-0547">Nucleotide-binding</keyword>
<evidence type="ECO:0000259" key="5">
    <source>
        <dbReference type="SMART" id="SM00534"/>
    </source>
</evidence>
<dbReference type="PANTHER" id="PTHR11361">
    <property type="entry name" value="DNA MISMATCH REPAIR PROTEIN MUTS FAMILY MEMBER"/>
    <property type="match status" value="1"/>
</dbReference>
<comment type="caution">
    <text evidence="6">The sequence shown here is derived from an EMBL/GenBank/DDBJ whole genome shotgun (WGS) entry which is preliminary data.</text>
</comment>